<accession>A0A6A4WFT4</accession>
<name>A0A6A4WFT4_AMPAM</name>
<reference evidence="7 8" key="1">
    <citation type="submission" date="2019-07" db="EMBL/GenBank/DDBJ databases">
        <title>Draft genome assembly of a fouling barnacle, Amphibalanus amphitrite (Darwin, 1854): The first reference genome for Thecostraca.</title>
        <authorList>
            <person name="Kim W."/>
        </authorList>
    </citation>
    <scope>NUCLEOTIDE SEQUENCE [LARGE SCALE GENOMIC DNA]</scope>
    <source>
        <strain evidence="7">SNU_AA5</strain>
        <tissue evidence="7">Soma without cirri and trophi</tissue>
    </source>
</reference>
<keyword evidence="5" id="KW-0472">Membrane</keyword>
<evidence type="ECO:0000256" key="5">
    <source>
        <dbReference type="ARBA" id="ARBA00023136"/>
    </source>
</evidence>
<evidence type="ECO:0000256" key="1">
    <source>
        <dbReference type="ARBA" id="ARBA00004374"/>
    </source>
</evidence>
<evidence type="ECO:0000313" key="8">
    <source>
        <dbReference type="Proteomes" id="UP000440578"/>
    </source>
</evidence>
<dbReference type="GO" id="GO:0045040">
    <property type="term" value="P:protein insertion into mitochondrial outer membrane"/>
    <property type="evidence" value="ECO:0007669"/>
    <property type="project" value="TreeGrafter"/>
</dbReference>
<proteinExistence type="inferred from homology"/>
<comment type="similarity">
    <text evidence="2">Belongs to the SAM50/omp85 family.</text>
</comment>
<feature type="domain" description="Bacterial surface antigen (D15)" evidence="6">
    <location>
        <begin position="155"/>
        <end position="420"/>
    </location>
</feature>
<protein>
    <submittedName>
        <fullName evidence="7">Sorting and assembly machinery component 50</fullName>
    </submittedName>
</protein>
<dbReference type="Pfam" id="PF01103">
    <property type="entry name" value="Omp85"/>
    <property type="match status" value="1"/>
</dbReference>
<dbReference type="InterPro" id="IPR000184">
    <property type="entry name" value="Bac_surfAg_D15"/>
</dbReference>
<sequence length="519" mass="57088">MAKEYPLSTRYRAVGMVNGGTPQAAASEDLTPAAHEERSMLEQFKTIQARVDKVHVDGVGRTKDDLVQATVQPMFEAATLEDVITRTHEARTRLEQLGCFRSVGVFIDTSRGPEATEKGLEVTFEVQELRRIVGGINTLVGQNEGSLVLSCRLPNLAGRGEKLQGEYTYGTNKTTGVNLAFVKPFHNAAGTTLSTSVYQSGTAFPWSGFREIDRGLLLDLSFRSATDVLHSLRYDVAWREVACLDRATPFEVRLEAGHSLKSAVKHILTVDKRDSTIFPTEGALIRLNQELAGLGGNIGFLKHEAELQYNLPLPLDITLQGAFFCGHMKAMYPEKTYNISDRFFLGGPLNVRGFEMRGIGPQSDGSFTGADMYWAAAFHLYTPLPFRRSKGGFGELFRTHFFVNTGNIGNFRLSDDISRNAQILVSGLRLGLRDRRVHAAGRDRADSSSTTACRRACRRATGPCTGSSSAWASRFCSGGWPADGGPRQLVMIYSVLRRARGLRTRTRSNAGPPPGQLLW</sequence>
<gene>
    <name evidence="7" type="primary">Samm50</name>
    <name evidence="7" type="ORF">FJT64_026714</name>
</gene>
<keyword evidence="8" id="KW-1185">Reference proteome</keyword>
<organism evidence="7 8">
    <name type="scientific">Amphibalanus amphitrite</name>
    <name type="common">Striped barnacle</name>
    <name type="synonym">Balanus amphitrite</name>
    <dbReference type="NCBI Taxonomy" id="1232801"/>
    <lineage>
        <taxon>Eukaryota</taxon>
        <taxon>Metazoa</taxon>
        <taxon>Ecdysozoa</taxon>
        <taxon>Arthropoda</taxon>
        <taxon>Crustacea</taxon>
        <taxon>Multicrustacea</taxon>
        <taxon>Cirripedia</taxon>
        <taxon>Thoracica</taxon>
        <taxon>Thoracicalcarea</taxon>
        <taxon>Balanomorpha</taxon>
        <taxon>Balanoidea</taxon>
        <taxon>Balanidae</taxon>
        <taxon>Amphibalaninae</taxon>
        <taxon>Amphibalanus</taxon>
    </lineage>
</organism>
<dbReference type="OrthoDB" id="1724197at2759"/>
<dbReference type="AlphaFoldDB" id="A0A6A4WFT4"/>
<dbReference type="InterPro" id="IPR039910">
    <property type="entry name" value="D15-like"/>
</dbReference>
<comment type="caution">
    <text evidence="7">The sequence shown here is derived from an EMBL/GenBank/DDBJ whole genome shotgun (WGS) entry which is preliminary data.</text>
</comment>
<dbReference type="EMBL" id="VIIS01001223">
    <property type="protein sequence ID" value="KAF0300888.1"/>
    <property type="molecule type" value="Genomic_DNA"/>
</dbReference>
<evidence type="ECO:0000259" key="6">
    <source>
        <dbReference type="Pfam" id="PF01103"/>
    </source>
</evidence>
<dbReference type="PANTHER" id="PTHR12815">
    <property type="entry name" value="SORTING AND ASSEMBLY MACHINERY SAMM50 PROTEIN FAMILY MEMBER"/>
    <property type="match status" value="1"/>
</dbReference>
<dbReference type="PANTHER" id="PTHR12815:SF18">
    <property type="entry name" value="SORTING AND ASSEMBLY MACHINERY COMPONENT 50 HOMOLOG"/>
    <property type="match status" value="1"/>
</dbReference>
<evidence type="ECO:0000313" key="7">
    <source>
        <dbReference type="EMBL" id="KAF0300888.1"/>
    </source>
</evidence>
<evidence type="ECO:0000256" key="3">
    <source>
        <dbReference type="ARBA" id="ARBA00022452"/>
    </source>
</evidence>
<comment type="subcellular location">
    <subcellularLocation>
        <location evidence="1">Mitochondrion outer membrane</location>
        <topology evidence="1">Multi-pass membrane protein</topology>
    </subcellularLocation>
</comment>
<keyword evidence="3" id="KW-1134">Transmembrane beta strand</keyword>
<dbReference type="Gene3D" id="2.40.160.50">
    <property type="entry name" value="membrane protein fhac: a member of the omp85/tpsb transporter family"/>
    <property type="match status" value="1"/>
</dbReference>
<dbReference type="GO" id="GO:0005741">
    <property type="term" value="C:mitochondrial outer membrane"/>
    <property type="evidence" value="ECO:0007669"/>
    <property type="project" value="UniProtKB-SubCell"/>
</dbReference>
<keyword evidence="4" id="KW-0812">Transmembrane</keyword>
<dbReference type="Proteomes" id="UP000440578">
    <property type="component" value="Unassembled WGS sequence"/>
</dbReference>
<dbReference type="GO" id="GO:0033108">
    <property type="term" value="P:mitochondrial respiratory chain complex assembly"/>
    <property type="evidence" value="ECO:0007669"/>
    <property type="project" value="TreeGrafter"/>
</dbReference>
<evidence type="ECO:0000256" key="2">
    <source>
        <dbReference type="ARBA" id="ARBA00010913"/>
    </source>
</evidence>
<evidence type="ECO:0000256" key="4">
    <source>
        <dbReference type="ARBA" id="ARBA00022692"/>
    </source>
</evidence>